<dbReference type="OrthoDB" id="830178at2"/>
<feature type="domain" description="TonB-dependent receptor plug" evidence="9">
    <location>
        <begin position="151"/>
        <end position="269"/>
    </location>
</feature>
<evidence type="ECO:0000313" key="10">
    <source>
        <dbReference type="EMBL" id="MRX77792.1"/>
    </source>
</evidence>
<dbReference type="SUPFAM" id="SSF49464">
    <property type="entry name" value="Carboxypeptidase regulatory domain-like"/>
    <property type="match status" value="1"/>
</dbReference>
<keyword evidence="6 7" id="KW-0998">Cell outer membrane</keyword>
<dbReference type="GO" id="GO:0009279">
    <property type="term" value="C:cell outer membrane"/>
    <property type="evidence" value="ECO:0007669"/>
    <property type="project" value="UniProtKB-SubCell"/>
</dbReference>
<reference evidence="10 11" key="1">
    <citation type="submission" date="2019-11" db="EMBL/GenBank/DDBJ databases">
        <title>Pedobacter petrophilus genome.</title>
        <authorList>
            <person name="Feldbauer M.J."/>
            <person name="Newman J.D."/>
        </authorList>
    </citation>
    <scope>NUCLEOTIDE SEQUENCE [LARGE SCALE GENOMIC DNA]</scope>
    <source>
        <strain evidence="10 11">LMG 29686</strain>
    </source>
</reference>
<comment type="caution">
    <text evidence="10">The sequence shown here is derived from an EMBL/GenBank/DDBJ whole genome shotgun (WGS) entry which is preliminary data.</text>
</comment>
<dbReference type="InterPro" id="IPR008969">
    <property type="entry name" value="CarboxyPept-like_regulatory"/>
</dbReference>
<dbReference type="Gene3D" id="2.60.40.1120">
    <property type="entry name" value="Carboxypeptidase-like, regulatory domain"/>
    <property type="match status" value="1"/>
</dbReference>
<dbReference type="InterPro" id="IPR036942">
    <property type="entry name" value="Beta-barrel_TonB_sf"/>
</dbReference>
<evidence type="ECO:0000256" key="5">
    <source>
        <dbReference type="ARBA" id="ARBA00023136"/>
    </source>
</evidence>
<evidence type="ECO:0000313" key="11">
    <source>
        <dbReference type="Proteomes" id="UP000487757"/>
    </source>
</evidence>
<dbReference type="AlphaFoldDB" id="A0A7K0G2G0"/>
<dbReference type="Gene3D" id="2.40.170.20">
    <property type="entry name" value="TonB-dependent receptor, beta-barrel domain"/>
    <property type="match status" value="1"/>
</dbReference>
<feature type="signal peptide" evidence="8">
    <location>
        <begin position="1"/>
        <end position="26"/>
    </location>
</feature>
<dbReference type="InterPro" id="IPR023996">
    <property type="entry name" value="TonB-dep_OMP_SusC/RagA"/>
</dbReference>
<comment type="subcellular location">
    <subcellularLocation>
        <location evidence="1 7">Cell outer membrane</location>
        <topology evidence="1 7">Multi-pass membrane protein</topology>
    </subcellularLocation>
</comment>
<dbReference type="NCBIfam" id="TIGR04057">
    <property type="entry name" value="SusC_RagA_signa"/>
    <property type="match status" value="1"/>
</dbReference>
<dbReference type="Pfam" id="PF13715">
    <property type="entry name" value="CarbopepD_reg_2"/>
    <property type="match status" value="1"/>
</dbReference>
<dbReference type="Gene3D" id="2.170.130.10">
    <property type="entry name" value="TonB-dependent receptor, plug domain"/>
    <property type="match status" value="1"/>
</dbReference>
<dbReference type="RefSeq" id="WP_154282206.1">
    <property type="nucleotide sequence ID" value="NZ_JBHUJQ010000001.1"/>
</dbReference>
<keyword evidence="5 7" id="KW-0472">Membrane</keyword>
<keyword evidence="11" id="KW-1185">Reference proteome</keyword>
<gene>
    <name evidence="10" type="ORF">GJU39_17040</name>
</gene>
<proteinExistence type="inferred from homology"/>
<evidence type="ECO:0000256" key="6">
    <source>
        <dbReference type="ARBA" id="ARBA00023237"/>
    </source>
</evidence>
<feature type="chain" id="PRO_5029837726" evidence="8">
    <location>
        <begin position="27"/>
        <end position="1086"/>
    </location>
</feature>
<keyword evidence="8" id="KW-0732">Signal</keyword>
<organism evidence="10 11">
    <name type="scientific">Pedobacter petrophilus</name>
    <dbReference type="NCBI Taxonomy" id="1908241"/>
    <lineage>
        <taxon>Bacteria</taxon>
        <taxon>Pseudomonadati</taxon>
        <taxon>Bacteroidota</taxon>
        <taxon>Sphingobacteriia</taxon>
        <taxon>Sphingobacteriales</taxon>
        <taxon>Sphingobacteriaceae</taxon>
        <taxon>Pedobacter</taxon>
    </lineage>
</organism>
<name>A0A7K0G2G0_9SPHI</name>
<dbReference type="PROSITE" id="PS52016">
    <property type="entry name" value="TONB_DEPENDENT_REC_3"/>
    <property type="match status" value="1"/>
</dbReference>
<dbReference type="Pfam" id="PF07715">
    <property type="entry name" value="Plug"/>
    <property type="match status" value="1"/>
</dbReference>
<evidence type="ECO:0000256" key="4">
    <source>
        <dbReference type="ARBA" id="ARBA00022692"/>
    </source>
</evidence>
<evidence type="ECO:0000256" key="2">
    <source>
        <dbReference type="ARBA" id="ARBA00022448"/>
    </source>
</evidence>
<dbReference type="Proteomes" id="UP000487757">
    <property type="component" value="Unassembled WGS sequence"/>
</dbReference>
<evidence type="ECO:0000256" key="8">
    <source>
        <dbReference type="SAM" id="SignalP"/>
    </source>
</evidence>
<keyword evidence="4 7" id="KW-0812">Transmembrane</keyword>
<evidence type="ECO:0000256" key="7">
    <source>
        <dbReference type="PROSITE-ProRule" id="PRU01360"/>
    </source>
</evidence>
<evidence type="ECO:0000256" key="3">
    <source>
        <dbReference type="ARBA" id="ARBA00022452"/>
    </source>
</evidence>
<keyword evidence="2 7" id="KW-0813">Transport</keyword>
<accession>A0A7K0G2G0</accession>
<dbReference type="InterPro" id="IPR023997">
    <property type="entry name" value="TonB-dep_OMP_SusC/RagA_CS"/>
</dbReference>
<dbReference type="InterPro" id="IPR012910">
    <property type="entry name" value="Plug_dom"/>
</dbReference>
<dbReference type="InterPro" id="IPR037066">
    <property type="entry name" value="Plug_dom_sf"/>
</dbReference>
<dbReference type="SUPFAM" id="SSF56935">
    <property type="entry name" value="Porins"/>
    <property type="match status" value="1"/>
</dbReference>
<keyword evidence="3 7" id="KW-1134">Transmembrane beta strand</keyword>
<dbReference type="NCBIfam" id="TIGR04056">
    <property type="entry name" value="OMP_RagA_SusC"/>
    <property type="match status" value="1"/>
</dbReference>
<evidence type="ECO:0000259" key="9">
    <source>
        <dbReference type="Pfam" id="PF07715"/>
    </source>
</evidence>
<comment type="similarity">
    <text evidence="7">Belongs to the TonB-dependent receptor family.</text>
</comment>
<dbReference type="EMBL" id="WKKH01000031">
    <property type="protein sequence ID" value="MRX77792.1"/>
    <property type="molecule type" value="Genomic_DNA"/>
</dbReference>
<dbReference type="InterPro" id="IPR039426">
    <property type="entry name" value="TonB-dep_rcpt-like"/>
</dbReference>
<evidence type="ECO:0000256" key="1">
    <source>
        <dbReference type="ARBA" id="ARBA00004571"/>
    </source>
</evidence>
<protein>
    <submittedName>
        <fullName evidence="10">SusC/RagA family TonB-linked outer membrane protein</fullName>
    </submittedName>
</protein>
<sequence length="1086" mass="118964">MDHFTIIKRGLSLALFGLIYAAAAMAQQTDTIATDSSEYSTDTTTVKIRQKKLVGQKITGTVVDGYTNKVIVGAKLTVTDFSGALTDDKGRFSIIVPNLNSTILISNTGYHTKLLAVHAGKMAVIKIYPTDYNSLFTEVVLPSGTQNLARTSSAISTANPKGAWSTNGETLDGYLQGRMAGVNSIRRSGTPGIGADLFVRGFTSLYGTNQPLYVVDGMIYDANSYGTSLTAGHRNNPLQFIDVRDIESITLIKDAAAATVYGTKAANGVMVITTNHAQDLATQIDFSAYSSMNLVPRKLSVMNSGDFRTYLSDVLQSQGLSSSAIAALPYMNDDQNVATNPSYPVYHQNTDWQKEVFKRSFDQNYFLKVSGGDNIAKYALSAGYAKDKGIIDSTNNVNYHMRFNSDLNLTKKFQANTNLSFTYTEQALKDQGIAPRTNPIFLSLVKAPFLTRNEISSTGAVSPNLADADILGVSNPRALIEKGLNQKKAYRIFGNINFNYQLSKSITLSNLTGLAYDKTQETLFIPRKGVTDEVLDNSIGDSKLGSQVIRYSNVFNDLRFAYNKTFGKNHHLNVKLGSRYSQNSSEQDFAIGYNSATDVLISIGNSNAALRFFGGDIGNWNSLNTYLTTDYNYKDKYYLNFALAVDASSRFGRRDGASTISYTKGDLSIVGGRTALLPAISGAWLVSSEDFMKGYKEVGLLKLRMSYGLVGNDDIGNYNNRQYYVSQNLLGLQGLVRGNIANPNIQWEQVAKFNTGADASFFNERLNLSLDYYVHITSKMLTYIPVTSIGGIDSYIDNQGGMKTSGLDFALNGRILNKTFKWDLGINLGTYKNKIQSLPGGNDILTTYADGTYITRVGQAANLFYGQRTNGVYATDAEATAAGLSIVNSAGVTLPFKGGDMRFVDTNGDKIINGADRVVIGNPNPDLFGSFNNTFGYKNWSLDVLVSFVLGNDVYNYTRSVLESGDAYYNQSNIIRNRWKGEGQVTNVPKASFGDPMGNVQFSDRWVEDGSYLRLRSVNLTYNVPLKTKAIKYARIYATGNNLLTFTNYLGYDPEFSANGSIFTQGVDTTLEPQFRSVQLGVRIGL</sequence>